<keyword evidence="2" id="KW-0732">Signal</keyword>
<dbReference type="Gene3D" id="2.60.40.1180">
    <property type="entry name" value="Golgi alpha-mannosidase II"/>
    <property type="match status" value="2"/>
</dbReference>
<evidence type="ECO:0000256" key="1">
    <source>
        <dbReference type="ARBA" id="ARBA00007806"/>
    </source>
</evidence>
<evidence type="ECO:0000256" key="4">
    <source>
        <dbReference type="ARBA" id="ARBA00023295"/>
    </source>
</evidence>
<dbReference type="InterPro" id="IPR030459">
    <property type="entry name" value="Glyco_hydro_31_CS"/>
</dbReference>
<comment type="similarity">
    <text evidence="1 5">Belongs to the glycosyl hydrolase 31 family.</text>
</comment>
<evidence type="ECO:0000256" key="2">
    <source>
        <dbReference type="ARBA" id="ARBA00022729"/>
    </source>
</evidence>
<evidence type="ECO:0000259" key="6">
    <source>
        <dbReference type="Pfam" id="PF01055"/>
    </source>
</evidence>
<keyword evidence="3 5" id="KW-0378">Hydrolase</keyword>
<proteinExistence type="inferred from homology"/>
<dbReference type="GO" id="GO:0005975">
    <property type="term" value="P:carbohydrate metabolic process"/>
    <property type="evidence" value="ECO:0007669"/>
    <property type="project" value="InterPro"/>
</dbReference>
<dbReference type="InterPro" id="IPR017853">
    <property type="entry name" value="GH"/>
</dbReference>
<protein>
    <submittedName>
        <fullName evidence="8">Sucraseisomaltase_ intestinallike</fullName>
    </submittedName>
</protein>
<feature type="domain" description="Glycosyl hydrolase family 31 C-terminal" evidence="7">
    <location>
        <begin position="85"/>
        <end position="147"/>
    </location>
</feature>
<evidence type="ECO:0000256" key="3">
    <source>
        <dbReference type="ARBA" id="ARBA00022801"/>
    </source>
</evidence>
<dbReference type="SUPFAM" id="SSF51445">
    <property type="entry name" value="(Trans)glycosidases"/>
    <property type="match status" value="1"/>
</dbReference>
<dbReference type="Pfam" id="PF21365">
    <property type="entry name" value="Glyco_hydro_31_3rd"/>
    <property type="match status" value="1"/>
</dbReference>
<evidence type="ECO:0000313" key="8">
    <source>
        <dbReference type="EMBL" id="QQP39308.1"/>
    </source>
</evidence>
<evidence type="ECO:0000313" key="9">
    <source>
        <dbReference type="Proteomes" id="UP000595437"/>
    </source>
</evidence>
<dbReference type="OrthoDB" id="1334205at2759"/>
<dbReference type="Gene3D" id="3.20.20.80">
    <property type="entry name" value="Glycosidases"/>
    <property type="match status" value="1"/>
</dbReference>
<feature type="domain" description="Glycoside hydrolase family 31 TIM barrel" evidence="6">
    <location>
        <begin position="1"/>
        <end position="77"/>
    </location>
</feature>
<dbReference type="PANTHER" id="PTHR22762:SF133">
    <property type="entry name" value="P-TYPE DOMAIN-CONTAINING PROTEIN"/>
    <property type="match status" value="1"/>
</dbReference>
<dbReference type="InterPro" id="IPR013780">
    <property type="entry name" value="Glyco_hydro_b"/>
</dbReference>
<dbReference type="Pfam" id="PF01055">
    <property type="entry name" value="Glyco_hydro_31_2nd"/>
    <property type="match status" value="1"/>
</dbReference>
<dbReference type="InterPro" id="IPR000322">
    <property type="entry name" value="Glyco_hydro_31_TIM"/>
</dbReference>
<evidence type="ECO:0000256" key="5">
    <source>
        <dbReference type="RuleBase" id="RU361185"/>
    </source>
</evidence>
<reference evidence="9" key="1">
    <citation type="submission" date="2021-01" db="EMBL/GenBank/DDBJ databases">
        <title>Caligus Genome Assembly.</title>
        <authorList>
            <person name="Gallardo-Escarate C."/>
        </authorList>
    </citation>
    <scope>NUCLEOTIDE SEQUENCE [LARGE SCALE GENOMIC DNA]</scope>
</reference>
<dbReference type="SUPFAM" id="SSF51011">
    <property type="entry name" value="Glycosyl hydrolase domain"/>
    <property type="match status" value="1"/>
</dbReference>
<organism evidence="8 9">
    <name type="scientific">Caligus rogercresseyi</name>
    <name type="common">Sea louse</name>
    <dbReference type="NCBI Taxonomy" id="217165"/>
    <lineage>
        <taxon>Eukaryota</taxon>
        <taxon>Metazoa</taxon>
        <taxon>Ecdysozoa</taxon>
        <taxon>Arthropoda</taxon>
        <taxon>Crustacea</taxon>
        <taxon>Multicrustacea</taxon>
        <taxon>Hexanauplia</taxon>
        <taxon>Copepoda</taxon>
        <taxon>Siphonostomatoida</taxon>
        <taxon>Caligidae</taxon>
        <taxon>Caligus</taxon>
    </lineage>
</organism>
<dbReference type="GO" id="GO:0004558">
    <property type="term" value="F:alpha-1,4-glucosidase activity"/>
    <property type="evidence" value="ECO:0007669"/>
    <property type="project" value="TreeGrafter"/>
</dbReference>
<dbReference type="AlphaFoldDB" id="A0A7T8JY06"/>
<keyword evidence="4 5" id="KW-0326">Glycosidase</keyword>
<gene>
    <name evidence="8" type="ORF">FKW44_020148</name>
</gene>
<dbReference type="PROSITE" id="PS00707">
    <property type="entry name" value="GLYCOSYL_HYDROL_F31_2"/>
    <property type="match status" value="1"/>
</dbReference>
<evidence type="ECO:0000259" key="7">
    <source>
        <dbReference type="Pfam" id="PF21365"/>
    </source>
</evidence>
<dbReference type="InterPro" id="IPR048395">
    <property type="entry name" value="Glyco_hydro_31_C"/>
</dbReference>
<dbReference type="EMBL" id="CP045903">
    <property type="protein sequence ID" value="QQP39308.1"/>
    <property type="molecule type" value="Genomic_DNA"/>
</dbReference>
<keyword evidence="9" id="KW-1185">Reference proteome</keyword>
<dbReference type="Proteomes" id="UP000595437">
    <property type="component" value="Chromosome 14"/>
</dbReference>
<accession>A0A7T8JY06</accession>
<name>A0A7T8JY06_CALRO</name>
<sequence>MFGIPHVGADICGFIGETTPELCLRWYQVGSFYPFSRNHNSIGFKDQDPGSFGPKVAFNIRHALRLRYNLLPYLYTLFYNHRIYGSTVVRAMWNVFPRDLTCRGLDEQFMWGDGLLIAPVVAKGHTHKSVFFPGDGNRWYDFSYYLHTGTIAEVPKVFIGKRVKSLLLWKSCPSLFEEDSFFPYRQMPWTQPSPDTMTSPPRGRGKLFYDDGYSEGTLEAQEYYLARFIYDPQSSTLESQVLMRGYPPMKNLKLSFVGISGLEAKSIHYIVVNNSTVIGDYDYLNGRLAIRNLSLRMNEAFSITLHEGQ</sequence>
<dbReference type="PANTHER" id="PTHR22762">
    <property type="entry name" value="ALPHA-GLUCOSIDASE"/>
    <property type="match status" value="1"/>
</dbReference>